<protein>
    <submittedName>
        <fullName evidence="1">Uncharacterized protein</fullName>
    </submittedName>
</protein>
<evidence type="ECO:0000313" key="2">
    <source>
        <dbReference type="Proteomes" id="UP000618343"/>
    </source>
</evidence>
<accession>A0A833E4T0</accession>
<dbReference type="EMBL" id="DQUO01000007">
    <property type="protein sequence ID" value="HIP90889.1"/>
    <property type="molecule type" value="Genomic_DNA"/>
</dbReference>
<reference evidence="1" key="1">
    <citation type="journal article" date="2020" name="ISME J.">
        <title>Gammaproteobacteria mediating utilization of methyl-, sulfur- and petroleum organic compounds in deep ocean hydrothermal plumes.</title>
        <authorList>
            <person name="Zhou Z."/>
            <person name="Liu Y."/>
            <person name="Pan J."/>
            <person name="Cron B.R."/>
            <person name="Toner B.M."/>
            <person name="Anantharaman K."/>
            <person name="Breier J.A."/>
            <person name="Dick G.J."/>
            <person name="Li M."/>
        </authorList>
    </citation>
    <scope>NUCLEOTIDE SEQUENCE</scope>
    <source>
        <strain evidence="1">SZUA-1471</strain>
    </source>
</reference>
<dbReference type="AlphaFoldDB" id="A0A833E4T0"/>
<dbReference type="Proteomes" id="UP000618343">
    <property type="component" value="Unassembled WGS sequence"/>
</dbReference>
<gene>
    <name evidence="1" type="ORF">EYH21_01115</name>
</gene>
<evidence type="ECO:0000313" key="1">
    <source>
        <dbReference type="EMBL" id="HIP90889.1"/>
    </source>
</evidence>
<proteinExistence type="predicted"/>
<name>A0A833E4T0_9EURY</name>
<organism evidence="1 2">
    <name type="scientific">Methanothermococcus okinawensis</name>
    <dbReference type="NCBI Taxonomy" id="155863"/>
    <lineage>
        <taxon>Archaea</taxon>
        <taxon>Methanobacteriati</taxon>
        <taxon>Methanobacteriota</taxon>
        <taxon>Methanomada group</taxon>
        <taxon>Methanococci</taxon>
        <taxon>Methanococcales</taxon>
        <taxon>Methanococcaceae</taxon>
        <taxon>Methanothermococcus</taxon>
    </lineage>
</organism>
<comment type="caution">
    <text evidence="1">The sequence shown here is derived from an EMBL/GenBank/DDBJ whole genome shotgun (WGS) entry which is preliminary data.</text>
</comment>
<sequence length="81" mass="9650">MYLRQLLELINVEFPRKKFKEVSLEFNGRYYPPKYVISLANKYANGYNQQKRVRVSPVRHTPTAFPRASREIQGGRVYWKG</sequence>